<dbReference type="AlphaFoldDB" id="A0A7K3S2V0"/>
<accession>A0A7K3S2V0</accession>
<dbReference type="InterPro" id="IPR001387">
    <property type="entry name" value="Cro/C1-type_HTH"/>
</dbReference>
<sequence length="291" mass="32851">MSKSSSIDSARRTLGRQLRSLRESAGMTGRALAQAAGWHESKCSRIENGRAQPSDSDITTWATLCGAEDQTEDLLNAAHGIHVMHREWREVEQDGLARVHTAAYPDWEGTRMYKGYAQCMIPAPLQTEDYTHTVLSALQKRRQIRGGPRPEPDDLEAALQNRLHRKKLLLDPDREFHILMEEAALRHLVVDQQTMIEQLAHLLQATGLESVRLGIIPQTADRTATWPVEDFWIFDERQVRIELVSAFLQITQPSETRLYRETFDELATQAAYGQQATLLIVSALTDLASKG</sequence>
<dbReference type="RefSeq" id="WP_164206174.1">
    <property type="nucleotide sequence ID" value="NZ_JAAGMP010001186.1"/>
</dbReference>
<dbReference type="InterPro" id="IPR043917">
    <property type="entry name" value="DUF5753"/>
</dbReference>
<dbReference type="Gene3D" id="1.10.260.40">
    <property type="entry name" value="lambda repressor-like DNA-binding domains"/>
    <property type="match status" value="1"/>
</dbReference>
<dbReference type="CDD" id="cd00093">
    <property type="entry name" value="HTH_XRE"/>
    <property type="match status" value="1"/>
</dbReference>
<name>A0A7K3S2V0_9ACTN</name>
<gene>
    <name evidence="2" type="ORF">G3I50_26855</name>
</gene>
<evidence type="ECO:0000259" key="1">
    <source>
        <dbReference type="PROSITE" id="PS50943"/>
    </source>
</evidence>
<comment type="caution">
    <text evidence="2">The sequence shown here is derived from an EMBL/GenBank/DDBJ whole genome shotgun (WGS) entry which is preliminary data.</text>
</comment>
<dbReference type="Pfam" id="PF19054">
    <property type="entry name" value="DUF5753"/>
    <property type="match status" value="1"/>
</dbReference>
<organism evidence="2 3">
    <name type="scientific">Streptomyces parvus</name>
    <dbReference type="NCBI Taxonomy" id="66428"/>
    <lineage>
        <taxon>Bacteria</taxon>
        <taxon>Bacillati</taxon>
        <taxon>Actinomycetota</taxon>
        <taxon>Actinomycetes</taxon>
        <taxon>Kitasatosporales</taxon>
        <taxon>Streptomycetaceae</taxon>
        <taxon>Streptomyces</taxon>
    </lineage>
</organism>
<protein>
    <submittedName>
        <fullName evidence="2">Helix-turn-helix domain-containing protein</fullName>
    </submittedName>
</protein>
<dbReference type="InterPro" id="IPR010982">
    <property type="entry name" value="Lambda_DNA-bd_dom_sf"/>
</dbReference>
<dbReference type="PROSITE" id="PS50943">
    <property type="entry name" value="HTH_CROC1"/>
    <property type="match status" value="1"/>
</dbReference>
<dbReference type="Proteomes" id="UP000469670">
    <property type="component" value="Unassembled WGS sequence"/>
</dbReference>
<evidence type="ECO:0000313" key="3">
    <source>
        <dbReference type="Proteomes" id="UP000469670"/>
    </source>
</evidence>
<feature type="domain" description="HTH cro/C1-type" evidence="1">
    <location>
        <begin position="18"/>
        <end position="74"/>
    </location>
</feature>
<proteinExistence type="predicted"/>
<evidence type="ECO:0000313" key="2">
    <source>
        <dbReference type="EMBL" id="NEC21835.1"/>
    </source>
</evidence>
<dbReference type="Pfam" id="PF13560">
    <property type="entry name" value="HTH_31"/>
    <property type="match status" value="1"/>
</dbReference>
<dbReference type="SMART" id="SM00530">
    <property type="entry name" value="HTH_XRE"/>
    <property type="match status" value="1"/>
</dbReference>
<dbReference type="EMBL" id="JAAGMP010001186">
    <property type="protein sequence ID" value="NEC21835.1"/>
    <property type="molecule type" value="Genomic_DNA"/>
</dbReference>
<dbReference type="SUPFAM" id="SSF47413">
    <property type="entry name" value="lambda repressor-like DNA-binding domains"/>
    <property type="match status" value="1"/>
</dbReference>
<reference evidence="2 3" key="1">
    <citation type="submission" date="2020-01" db="EMBL/GenBank/DDBJ databases">
        <title>Insect and environment-associated Actinomycetes.</title>
        <authorList>
            <person name="Currrie C."/>
            <person name="Chevrette M."/>
            <person name="Carlson C."/>
            <person name="Stubbendieck R."/>
            <person name="Wendt-Pienkowski E."/>
        </authorList>
    </citation>
    <scope>NUCLEOTIDE SEQUENCE [LARGE SCALE GENOMIC DNA]</scope>
    <source>
        <strain evidence="2 3">SID7590</strain>
    </source>
</reference>
<dbReference type="GO" id="GO:0003677">
    <property type="term" value="F:DNA binding"/>
    <property type="evidence" value="ECO:0007669"/>
    <property type="project" value="InterPro"/>
</dbReference>